<dbReference type="Proteomes" id="UP000814128">
    <property type="component" value="Unassembled WGS sequence"/>
</dbReference>
<dbReference type="EMBL" id="MU273498">
    <property type="protein sequence ID" value="KAI0034568.1"/>
    <property type="molecule type" value="Genomic_DNA"/>
</dbReference>
<evidence type="ECO:0000313" key="1">
    <source>
        <dbReference type="EMBL" id="KAI0034568.1"/>
    </source>
</evidence>
<organism evidence="1 2">
    <name type="scientific">Vararia minispora EC-137</name>
    <dbReference type="NCBI Taxonomy" id="1314806"/>
    <lineage>
        <taxon>Eukaryota</taxon>
        <taxon>Fungi</taxon>
        <taxon>Dikarya</taxon>
        <taxon>Basidiomycota</taxon>
        <taxon>Agaricomycotina</taxon>
        <taxon>Agaricomycetes</taxon>
        <taxon>Russulales</taxon>
        <taxon>Lachnocladiaceae</taxon>
        <taxon>Vararia</taxon>
    </lineage>
</organism>
<comment type="caution">
    <text evidence="1">The sequence shown here is derived from an EMBL/GenBank/DDBJ whole genome shotgun (WGS) entry which is preliminary data.</text>
</comment>
<evidence type="ECO:0000313" key="2">
    <source>
        <dbReference type="Proteomes" id="UP000814128"/>
    </source>
</evidence>
<accession>A0ACB8QST7</accession>
<name>A0ACB8QST7_9AGAM</name>
<keyword evidence="2" id="KW-1185">Reference proteome</keyword>
<proteinExistence type="predicted"/>
<protein>
    <submittedName>
        <fullName evidence="1">Uncharacterized protein</fullName>
    </submittedName>
</protein>
<gene>
    <name evidence="1" type="ORF">K488DRAFT_83863</name>
</gene>
<reference evidence="1" key="2">
    <citation type="journal article" date="2022" name="New Phytol.">
        <title>Evolutionary transition to the ectomycorrhizal habit in the genomes of a hyperdiverse lineage of mushroom-forming fungi.</title>
        <authorList>
            <person name="Looney B."/>
            <person name="Miyauchi S."/>
            <person name="Morin E."/>
            <person name="Drula E."/>
            <person name="Courty P.E."/>
            <person name="Kohler A."/>
            <person name="Kuo A."/>
            <person name="LaButti K."/>
            <person name="Pangilinan J."/>
            <person name="Lipzen A."/>
            <person name="Riley R."/>
            <person name="Andreopoulos W."/>
            <person name="He G."/>
            <person name="Johnson J."/>
            <person name="Nolan M."/>
            <person name="Tritt A."/>
            <person name="Barry K.W."/>
            <person name="Grigoriev I.V."/>
            <person name="Nagy L.G."/>
            <person name="Hibbett D."/>
            <person name="Henrissat B."/>
            <person name="Matheny P.B."/>
            <person name="Labbe J."/>
            <person name="Martin F.M."/>
        </authorList>
    </citation>
    <scope>NUCLEOTIDE SEQUENCE</scope>
    <source>
        <strain evidence="1">EC-137</strain>
    </source>
</reference>
<sequence>MDMNVLNINLSANKISFLCVIYGDTCADLVPDANGLYNPNKTALSSCNAVNIYFDQGTLGMKFDGTSSQSNSALDSSAPNFLWNASASLDPRASRPLFQVDFVLFLAFPGSDIFYYPLDEYLADAYLFGIDNVTGDPVSVRPSVFGIAFGFTTELLKPSEVPINVYRGPFYARIDDATPSSKGYTPLHFLIRRASMVQVYVFTIVVAMFFSRGDFVARCMDLYGALPSSICLVTIVIITLWQITRRMPKEQPHVIAPVRTDADAVEDVGGGVNMPLLPVEAGSSSR</sequence>
<reference evidence="1" key="1">
    <citation type="submission" date="2021-02" db="EMBL/GenBank/DDBJ databases">
        <authorList>
            <consortium name="DOE Joint Genome Institute"/>
            <person name="Ahrendt S."/>
            <person name="Looney B.P."/>
            <person name="Miyauchi S."/>
            <person name="Morin E."/>
            <person name="Drula E."/>
            <person name="Courty P.E."/>
            <person name="Chicoki N."/>
            <person name="Fauchery L."/>
            <person name="Kohler A."/>
            <person name="Kuo A."/>
            <person name="Labutti K."/>
            <person name="Pangilinan J."/>
            <person name="Lipzen A."/>
            <person name="Riley R."/>
            <person name="Andreopoulos W."/>
            <person name="He G."/>
            <person name="Johnson J."/>
            <person name="Barry K.W."/>
            <person name="Grigoriev I.V."/>
            <person name="Nagy L."/>
            <person name="Hibbett D."/>
            <person name="Henrissat B."/>
            <person name="Matheny P.B."/>
            <person name="Labbe J."/>
            <person name="Martin F."/>
        </authorList>
    </citation>
    <scope>NUCLEOTIDE SEQUENCE</scope>
    <source>
        <strain evidence="1">EC-137</strain>
    </source>
</reference>